<sequence length="277" mass="30201">MPVTRIAYADLPEPVRHAIEEITGSPAALEPVSDGLNSAVAVRLSSVNGAYFVKALPTRHRWAWTQAREAQIAPHVQAVAPALVGRVVDQGWDVNVFQAVEGHQADYTPGSSDVPVVADLLVRLGEIRCPEITLRRAEQRLSAYADAGDLHYFVGDALLHTDLNNANVIVGKERARIVDWGWATRGAAWLDAAYWVAWLIAAGHAPEVADQWAARVPAWRAAPSTGVRAFAEANARLWAEIGGASPDAWTRRLVDASEAWRQYALMRRLAATPLDRA</sequence>
<evidence type="ECO:0000313" key="1">
    <source>
        <dbReference type="EMBL" id="MDI6102017.1"/>
    </source>
</evidence>
<dbReference type="SUPFAM" id="SSF56112">
    <property type="entry name" value="Protein kinase-like (PK-like)"/>
    <property type="match status" value="1"/>
</dbReference>
<name>A0ABT6WQK0_9ACTN</name>
<gene>
    <name evidence="1" type="ORF">QLQ12_25690</name>
</gene>
<dbReference type="InterPro" id="IPR011009">
    <property type="entry name" value="Kinase-like_dom_sf"/>
</dbReference>
<organism evidence="1 2">
    <name type="scientific">Actinoplanes sandaracinus</name>
    <dbReference type="NCBI Taxonomy" id="3045177"/>
    <lineage>
        <taxon>Bacteria</taxon>
        <taxon>Bacillati</taxon>
        <taxon>Actinomycetota</taxon>
        <taxon>Actinomycetes</taxon>
        <taxon>Micromonosporales</taxon>
        <taxon>Micromonosporaceae</taxon>
        <taxon>Actinoplanes</taxon>
    </lineage>
</organism>
<comment type="caution">
    <text evidence="1">The sequence shown here is derived from an EMBL/GenBank/DDBJ whole genome shotgun (WGS) entry which is preliminary data.</text>
</comment>
<keyword evidence="2" id="KW-1185">Reference proteome</keyword>
<dbReference type="RefSeq" id="WP_282763014.1">
    <property type="nucleotide sequence ID" value="NZ_JASCTH010000017.1"/>
</dbReference>
<reference evidence="1 2" key="1">
    <citation type="submission" date="2023-05" db="EMBL/GenBank/DDBJ databases">
        <title>Actinoplanes sp. NEAU-A12 genome sequencing.</title>
        <authorList>
            <person name="Wang Z.-S."/>
        </authorList>
    </citation>
    <scope>NUCLEOTIDE SEQUENCE [LARGE SCALE GENOMIC DNA]</scope>
    <source>
        <strain evidence="1 2">NEAU-A12</strain>
    </source>
</reference>
<evidence type="ECO:0000313" key="2">
    <source>
        <dbReference type="Proteomes" id="UP001241758"/>
    </source>
</evidence>
<protein>
    <recommendedName>
        <fullName evidence="3">Aminoglycoside phosphotransferase</fullName>
    </recommendedName>
</protein>
<dbReference type="EMBL" id="JASCTH010000017">
    <property type="protein sequence ID" value="MDI6102017.1"/>
    <property type="molecule type" value="Genomic_DNA"/>
</dbReference>
<dbReference type="Gene3D" id="3.90.1200.10">
    <property type="match status" value="1"/>
</dbReference>
<dbReference type="Proteomes" id="UP001241758">
    <property type="component" value="Unassembled WGS sequence"/>
</dbReference>
<accession>A0ABT6WQK0</accession>
<proteinExistence type="predicted"/>
<evidence type="ECO:0008006" key="3">
    <source>
        <dbReference type="Google" id="ProtNLM"/>
    </source>
</evidence>